<name>A0ABY5WPV0_9RHOB</name>
<protein>
    <submittedName>
        <fullName evidence="9">ABC transporter substrate-binding protein</fullName>
    </submittedName>
</protein>
<dbReference type="EMBL" id="CP081052">
    <property type="protein sequence ID" value="UWQ43563.1"/>
    <property type="molecule type" value="Genomic_DNA"/>
</dbReference>
<dbReference type="Pfam" id="PF01497">
    <property type="entry name" value="Peripla_BP_2"/>
    <property type="match status" value="1"/>
</dbReference>
<dbReference type="SUPFAM" id="SSF53807">
    <property type="entry name" value="Helical backbone' metal receptor"/>
    <property type="match status" value="1"/>
</dbReference>
<reference evidence="9" key="1">
    <citation type="submission" date="2021-08" db="EMBL/GenBank/DDBJ databases">
        <authorList>
            <person name="Nwanade C."/>
            <person name="Wang M."/>
            <person name="Masoudi A."/>
            <person name="Yu Z."/>
            <person name="Liu J."/>
        </authorList>
    </citation>
    <scope>NUCLEOTIDE SEQUENCE</scope>
    <source>
        <strain evidence="9">S166</strain>
        <plasmid evidence="9">unnamed1</plasmid>
    </source>
</reference>
<comment type="subcellular location">
    <subcellularLocation>
        <location evidence="1">Cell envelope</location>
    </subcellularLocation>
</comment>
<keyword evidence="5 7" id="KW-0732">Signal</keyword>
<evidence type="ECO:0000256" key="7">
    <source>
        <dbReference type="SAM" id="SignalP"/>
    </source>
</evidence>
<dbReference type="PANTHER" id="PTHR30532:SF24">
    <property type="entry name" value="FERRIC ENTEROBACTIN-BINDING PERIPLASMIC PROTEIN FEPB"/>
    <property type="match status" value="1"/>
</dbReference>
<gene>
    <name evidence="9" type="ORF">K3718_18770</name>
</gene>
<dbReference type="InterPro" id="IPR051313">
    <property type="entry name" value="Bact_iron-sidero_bind"/>
</dbReference>
<feature type="chain" id="PRO_5047548310" evidence="7">
    <location>
        <begin position="32"/>
        <end position="340"/>
    </location>
</feature>
<dbReference type="InterPro" id="IPR002491">
    <property type="entry name" value="ABC_transptr_periplasmic_BD"/>
</dbReference>
<feature type="domain" description="Fe/B12 periplasmic-binding" evidence="8">
    <location>
        <begin position="54"/>
        <end position="319"/>
    </location>
</feature>
<organism evidence="9 10">
    <name type="scientific">Leisingera aquaemixtae</name>
    <dbReference type="NCBI Taxonomy" id="1396826"/>
    <lineage>
        <taxon>Bacteria</taxon>
        <taxon>Pseudomonadati</taxon>
        <taxon>Pseudomonadota</taxon>
        <taxon>Alphaproteobacteria</taxon>
        <taxon>Rhodobacterales</taxon>
        <taxon>Roseobacteraceae</taxon>
        <taxon>Leisingera</taxon>
    </lineage>
</organism>
<keyword evidence="4" id="KW-0408">Iron</keyword>
<feature type="region of interest" description="Disordered" evidence="6">
    <location>
        <begin position="319"/>
        <end position="340"/>
    </location>
</feature>
<dbReference type="PANTHER" id="PTHR30532">
    <property type="entry name" value="IRON III DICITRATE-BINDING PERIPLASMIC PROTEIN"/>
    <property type="match status" value="1"/>
</dbReference>
<keyword evidence="10" id="KW-1185">Reference proteome</keyword>
<keyword evidence="3" id="KW-0813">Transport</keyword>
<evidence type="ECO:0000256" key="1">
    <source>
        <dbReference type="ARBA" id="ARBA00004196"/>
    </source>
</evidence>
<dbReference type="Gene3D" id="3.40.50.1980">
    <property type="entry name" value="Nitrogenase molybdenum iron protein domain"/>
    <property type="match status" value="2"/>
</dbReference>
<accession>A0ABY5WPV0</accession>
<keyword evidence="4" id="KW-0406">Ion transport</keyword>
<evidence type="ECO:0000256" key="5">
    <source>
        <dbReference type="ARBA" id="ARBA00022729"/>
    </source>
</evidence>
<evidence type="ECO:0000259" key="8">
    <source>
        <dbReference type="PROSITE" id="PS50983"/>
    </source>
</evidence>
<evidence type="ECO:0000256" key="3">
    <source>
        <dbReference type="ARBA" id="ARBA00022448"/>
    </source>
</evidence>
<keyword evidence="4" id="KW-0410">Iron transport</keyword>
<evidence type="ECO:0000313" key="9">
    <source>
        <dbReference type="EMBL" id="UWQ43563.1"/>
    </source>
</evidence>
<sequence length="340" mass="36185">MKLAQILLNARARLGACLLLAAAALAPTACAADAFPAVIEHRFGTTTVPAKPQRIVSLSFIGHDVLLALGEKPHALRKWFGDHPYGVWPWAQAALGDARPIVLQGQIDIERIAAMKPDLITGQWSGMTEREYALLSRIAPTVAPKAAHGSYGSPWQVMLRTLGTATGTAAKAEQIISRIEGRFAAIRAAHPEWQGASAVMVSATRTGAYSASDIRGQFLAALGFTVPEVENPFAPANAYYALLPDEDLSPIDADALIWIDAGGSVPRLKRLPLRHTLRAYREGREIYAGRLLSSALSHSSPLSLDAALDQLVPQLEAALDGDPGTPVSSMAEAGLLPEGR</sequence>
<dbReference type="RefSeq" id="WP_259965865.1">
    <property type="nucleotide sequence ID" value="NZ_CP081052.1"/>
</dbReference>
<feature type="signal peptide" evidence="7">
    <location>
        <begin position="1"/>
        <end position="31"/>
    </location>
</feature>
<dbReference type="Proteomes" id="UP001058514">
    <property type="component" value="Plasmid unnamed1"/>
</dbReference>
<keyword evidence="9" id="KW-0614">Plasmid</keyword>
<evidence type="ECO:0000256" key="4">
    <source>
        <dbReference type="ARBA" id="ARBA00022496"/>
    </source>
</evidence>
<evidence type="ECO:0000256" key="6">
    <source>
        <dbReference type="SAM" id="MobiDB-lite"/>
    </source>
</evidence>
<evidence type="ECO:0000256" key="2">
    <source>
        <dbReference type="ARBA" id="ARBA00008814"/>
    </source>
</evidence>
<evidence type="ECO:0000313" key="10">
    <source>
        <dbReference type="Proteomes" id="UP001058514"/>
    </source>
</evidence>
<proteinExistence type="inferred from homology"/>
<dbReference type="PROSITE" id="PS50983">
    <property type="entry name" value="FE_B12_PBP"/>
    <property type="match status" value="1"/>
</dbReference>
<geneLocation type="plasmid" evidence="9 10">
    <name>unnamed1</name>
</geneLocation>
<comment type="similarity">
    <text evidence="2">Belongs to the bacterial solute-binding protein 8 family.</text>
</comment>